<accession>A0A6P5Y169</accession>
<keyword evidence="5 8" id="KW-1133">Transmembrane helix</keyword>
<evidence type="ECO:0000256" key="6">
    <source>
        <dbReference type="ARBA" id="ARBA00023136"/>
    </source>
</evidence>
<dbReference type="GO" id="GO:0005789">
    <property type="term" value="C:endoplasmic reticulum membrane"/>
    <property type="evidence" value="ECO:0007669"/>
    <property type="project" value="UniProtKB-SubCell"/>
</dbReference>
<evidence type="ECO:0000256" key="7">
    <source>
        <dbReference type="SAM" id="MobiDB-lite"/>
    </source>
</evidence>
<dbReference type="InterPro" id="IPR006716">
    <property type="entry name" value="ERG2_sigma1_rcpt-like"/>
</dbReference>
<comment type="similarity">
    <text evidence="2">Belongs to the ERG2 family.</text>
</comment>
<organism evidence="9 10">
    <name type="scientific">Durio zibethinus</name>
    <name type="common">Durian</name>
    <dbReference type="NCBI Taxonomy" id="66656"/>
    <lineage>
        <taxon>Eukaryota</taxon>
        <taxon>Viridiplantae</taxon>
        <taxon>Streptophyta</taxon>
        <taxon>Embryophyta</taxon>
        <taxon>Tracheophyta</taxon>
        <taxon>Spermatophyta</taxon>
        <taxon>Magnoliopsida</taxon>
        <taxon>eudicotyledons</taxon>
        <taxon>Gunneridae</taxon>
        <taxon>Pentapetalae</taxon>
        <taxon>rosids</taxon>
        <taxon>malvids</taxon>
        <taxon>Malvales</taxon>
        <taxon>Malvaceae</taxon>
        <taxon>Helicteroideae</taxon>
        <taxon>Durio</taxon>
    </lineage>
</organism>
<gene>
    <name evidence="10" type="primary">LOC111287757</name>
</gene>
<dbReference type="GeneID" id="111287757"/>
<dbReference type="PANTHER" id="PTHR10868:SF1">
    <property type="entry name" value="SIGMA NON-OPIOID INTRACELLULAR RECEPTOR 1"/>
    <property type="match status" value="1"/>
</dbReference>
<evidence type="ECO:0000256" key="1">
    <source>
        <dbReference type="ARBA" id="ARBA00004586"/>
    </source>
</evidence>
<evidence type="ECO:0000256" key="4">
    <source>
        <dbReference type="ARBA" id="ARBA00022824"/>
    </source>
</evidence>
<dbReference type="PANTHER" id="PTHR10868">
    <property type="entry name" value="SIGMA 1-TYPE OPIOID RECEPTOR-RELATED"/>
    <property type="match status" value="1"/>
</dbReference>
<keyword evidence="3 8" id="KW-0812">Transmembrane</keyword>
<dbReference type="Proteomes" id="UP000515121">
    <property type="component" value="Unplaced"/>
</dbReference>
<keyword evidence="9" id="KW-1185">Reference proteome</keyword>
<evidence type="ECO:0000256" key="3">
    <source>
        <dbReference type="ARBA" id="ARBA00022692"/>
    </source>
</evidence>
<feature type="region of interest" description="Disordered" evidence="7">
    <location>
        <begin position="27"/>
        <end position="50"/>
    </location>
</feature>
<evidence type="ECO:0000256" key="2">
    <source>
        <dbReference type="ARBA" id="ARBA00007141"/>
    </source>
</evidence>
<name>A0A6P5Y169_DURZI</name>
<evidence type="ECO:0000313" key="9">
    <source>
        <dbReference type="Proteomes" id="UP000515121"/>
    </source>
</evidence>
<evidence type="ECO:0000256" key="8">
    <source>
        <dbReference type="SAM" id="Phobius"/>
    </source>
</evidence>
<keyword evidence="4" id="KW-0256">Endoplasmic reticulum</keyword>
<dbReference type="AlphaFoldDB" id="A0A6P5Y169"/>
<protein>
    <submittedName>
        <fullName evidence="10">Uncharacterized protein LOC111287757</fullName>
    </submittedName>
</protein>
<keyword evidence="6 8" id="KW-0472">Membrane</keyword>
<dbReference type="OrthoDB" id="347124at2759"/>
<comment type="subcellular location">
    <subcellularLocation>
        <location evidence="1">Endoplasmic reticulum membrane</location>
    </subcellularLocation>
</comment>
<sequence>MTVKGSNLKTLSAYPVKSRLTLPFSKEKSKTVNQRQEAMKPPLSALSSSVKSTTTTMEDDICSETRDSCYYPGCRKDANCNCEICLASISATLDLMPASIQKSSFTKLSSSKPNVVDQTPISFDPSIMSTPRSSSCCLVESPALKSTARLIYREKKEKKGKKGSFQGVFWKFLLGLSLVFGMETGLLWVFGGFLKPTLTRDIVRSIGEKALVVQDLNGKLRFLQNELEGFANGKVSNCSNTDSIWEIDQGSLLLNSHCILYKSAMEEVRIWGWPLQTAGLLTTRFSSRSFTILSGRVTEWSNGRIGFVTRIANASWVQRKWGASVIQLDPNTWIIEYRQSSFLENPRLFSATMELLKYGLTTMVRKMTEELLLLSVFENQYNEFAGNEQGKIPT</sequence>
<proteinExistence type="inferred from homology"/>
<reference evidence="10" key="1">
    <citation type="submission" date="2025-08" db="UniProtKB">
        <authorList>
            <consortium name="RefSeq"/>
        </authorList>
    </citation>
    <scope>IDENTIFICATION</scope>
    <source>
        <tissue evidence="10">Fruit stalk</tissue>
    </source>
</reference>
<evidence type="ECO:0000313" key="10">
    <source>
        <dbReference type="RefSeq" id="XP_022734173.1"/>
    </source>
</evidence>
<dbReference type="RefSeq" id="XP_022734173.1">
    <property type="nucleotide sequence ID" value="XM_022878438.1"/>
</dbReference>
<feature type="transmembrane region" description="Helical" evidence="8">
    <location>
        <begin position="168"/>
        <end position="190"/>
    </location>
</feature>
<evidence type="ECO:0000256" key="5">
    <source>
        <dbReference type="ARBA" id="ARBA00022989"/>
    </source>
</evidence>
<dbReference type="KEGG" id="dzi:111287757"/>